<keyword evidence="3" id="KW-0489">Methyltransferase</keyword>
<reference evidence="3" key="1">
    <citation type="submission" date="2018-06" db="EMBL/GenBank/DDBJ databases">
        <authorList>
            <person name="Zhirakovskaya E."/>
        </authorList>
    </citation>
    <scope>NUCLEOTIDE SEQUENCE</scope>
</reference>
<proteinExistence type="predicted"/>
<dbReference type="AlphaFoldDB" id="A0A3B0ZRU5"/>
<dbReference type="Pfam" id="PF21302">
    <property type="entry name" value="Zn_ribbon_RlmA"/>
    <property type="match status" value="1"/>
</dbReference>
<evidence type="ECO:0000259" key="2">
    <source>
        <dbReference type="Pfam" id="PF21302"/>
    </source>
</evidence>
<dbReference type="GO" id="GO:0008168">
    <property type="term" value="F:methyltransferase activity"/>
    <property type="evidence" value="ECO:0007669"/>
    <property type="project" value="UniProtKB-KW"/>
</dbReference>
<evidence type="ECO:0000259" key="1">
    <source>
        <dbReference type="Pfam" id="PF13649"/>
    </source>
</evidence>
<dbReference type="GO" id="GO:0032259">
    <property type="term" value="P:methylation"/>
    <property type="evidence" value="ECO:0007669"/>
    <property type="project" value="UniProtKB-KW"/>
</dbReference>
<protein>
    <submittedName>
        <fullName evidence="3">Ribosomal RNA large subunit methyltransferase A</fullName>
        <ecNumber evidence="3">2.1.1.51</ecNumber>
    </submittedName>
</protein>
<dbReference type="InterPro" id="IPR016718">
    <property type="entry name" value="rRNA_m1G-MeTrfase_A_prd"/>
</dbReference>
<sequence>MLIKKVSNLACPIDGEQLKLQAQQLVCNNGHTFDIARQGYVNLLPVQQKRSKEPGDSKDMVVARTQFLNDGFYTPVVDKLAEIIQQQIKPTEQICLLDAGCGEGYYLDAIAHLLESVKTNNTLAFIGLDISKPAIVAAAKRSKKITWVVGTNRQPPVCAASVDIILCVFGFQSLDGFSYALKPGGKVILVEPGPEHLQELRQVIYADVKNTESPGLPVSEGSGFSLIDNSLLKFKTGEINQQQINNLLLMTPHFYRASKNGKEAASQLQSLNLSIDMVLTVYEKTAYP</sequence>
<dbReference type="EMBL" id="UOFT01000017">
    <property type="protein sequence ID" value="VAW91940.1"/>
    <property type="molecule type" value="Genomic_DNA"/>
</dbReference>
<dbReference type="Gene3D" id="3.40.50.150">
    <property type="entry name" value="Vaccinia Virus protein VP39"/>
    <property type="match status" value="1"/>
</dbReference>
<evidence type="ECO:0000313" key="3">
    <source>
        <dbReference type="EMBL" id="VAW91940.1"/>
    </source>
</evidence>
<gene>
    <name evidence="3" type="ORF">MNBD_GAMMA23-203</name>
</gene>
<dbReference type="PIRSF" id="PIRSF018249">
    <property type="entry name" value="MyrA_prd"/>
    <property type="match status" value="1"/>
</dbReference>
<dbReference type="Pfam" id="PF13649">
    <property type="entry name" value="Methyltransf_25"/>
    <property type="match status" value="1"/>
</dbReference>
<dbReference type="InterPro" id="IPR048647">
    <property type="entry name" value="RlmA_N"/>
</dbReference>
<dbReference type="InterPro" id="IPR041698">
    <property type="entry name" value="Methyltransf_25"/>
</dbReference>
<dbReference type="SUPFAM" id="SSF53335">
    <property type="entry name" value="S-adenosyl-L-methionine-dependent methyltransferases"/>
    <property type="match status" value="1"/>
</dbReference>
<dbReference type="EC" id="2.1.1.51" evidence="3"/>
<organism evidence="3">
    <name type="scientific">hydrothermal vent metagenome</name>
    <dbReference type="NCBI Taxonomy" id="652676"/>
    <lineage>
        <taxon>unclassified sequences</taxon>
        <taxon>metagenomes</taxon>
        <taxon>ecological metagenomes</taxon>
    </lineage>
</organism>
<name>A0A3B0ZRU5_9ZZZZ</name>
<feature type="domain" description="23S rRNA (guanine(745)-N(1))-methyltransferase N-terminal" evidence="2">
    <location>
        <begin position="10"/>
        <end position="52"/>
    </location>
</feature>
<feature type="domain" description="Methyltransferase" evidence="1">
    <location>
        <begin position="97"/>
        <end position="174"/>
    </location>
</feature>
<dbReference type="InterPro" id="IPR029063">
    <property type="entry name" value="SAM-dependent_MTases_sf"/>
</dbReference>
<keyword evidence="3" id="KW-0808">Transferase</keyword>
<dbReference type="CDD" id="cd02440">
    <property type="entry name" value="AdoMet_MTases"/>
    <property type="match status" value="1"/>
</dbReference>
<accession>A0A3B0ZRU5</accession>